<dbReference type="SUPFAM" id="SSF52540">
    <property type="entry name" value="P-loop containing nucleoside triphosphate hydrolases"/>
    <property type="match status" value="1"/>
</dbReference>
<proteinExistence type="predicted"/>
<dbReference type="PANTHER" id="PTHR34704:SF1">
    <property type="entry name" value="ATPASE"/>
    <property type="match status" value="1"/>
</dbReference>
<dbReference type="InterPro" id="IPR011579">
    <property type="entry name" value="ATPase_dom"/>
</dbReference>
<dbReference type="Gene3D" id="3.40.50.300">
    <property type="entry name" value="P-loop containing nucleotide triphosphate hydrolases"/>
    <property type="match status" value="1"/>
</dbReference>
<reference evidence="3 4" key="1">
    <citation type="submission" date="2023-08" db="EMBL/GenBank/DDBJ databases">
        <title>Helicovermis profunda gen. nov., sp. nov., a novel mesophilic, fermentative bacterium within the Bacillota from a deep-sea hydrothermal vent chimney.</title>
        <authorList>
            <person name="Miyazaki U."/>
            <person name="Mizutani D."/>
            <person name="Hashimoto Y."/>
            <person name="Tame A."/>
            <person name="Sawayama S."/>
            <person name="Miyazaki J."/>
            <person name="Takai K."/>
            <person name="Nakagawa S."/>
        </authorList>
    </citation>
    <scope>NUCLEOTIDE SEQUENCE [LARGE SCALE GENOMIC DNA]</scope>
    <source>
        <strain evidence="3 4">S502</strain>
    </source>
</reference>
<dbReference type="InterPro" id="IPR011856">
    <property type="entry name" value="tRNA_endonuc-like_dom_sf"/>
</dbReference>
<dbReference type="InterPro" id="IPR011335">
    <property type="entry name" value="Restrct_endonuc-II-like"/>
</dbReference>
<evidence type="ECO:0000259" key="1">
    <source>
        <dbReference type="Pfam" id="PF01637"/>
    </source>
</evidence>
<feature type="domain" description="ATPase" evidence="1">
    <location>
        <begin position="8"/>
        <end position="208"/>
    </location>
</feature>
<dbReference type="Proteomes" id="UP001321786">
    <property type="component" value="Chromosome"/>
</dbReference>
<dbReference type="SUPFAM" id="SSF52980">
    <property type="entry name" value="Restriction endonuclease-like"/>
    <property type="match status" value="1"/>
</dbReference>
<dbReference type="AlphaFoldDB" id="A0AAU9E4G3"/>
<dbReference type="GO" id="GO:0005524">
    <property type="term" value="F:ATP binding"/>
    <property type="evidence" value="ECO:0007669"/>
    <property type="project" value="UniProtKB-KW"/>
</dbReference>
<dbReference type="GO" id="GO:0003676">
    <property type="term" value="F:nucleic acid binding"/>
    <property type="evidence" value="ECO:0007669"/>
    <property type="project" value="InterPro"/>
</dbReference>
<feature type="domain" description="DUF234" evidence="2">
    <location>
        <begin position="323"/>
        <end position="413"/>
    </location>
</feature>
<evidence type="ECO:0000313" key="3">
    <source>
        <dbReference type="EMBL" id="BEP29303.1"/>
    </source>
</evidence>
<sequence length="474" mass="56036">MSTRRRMFVGRKKELEFLQEKYTSKKAEFIVLYGRRRIGKTALIREFVKDKNHIFYSAVQITDNVQLNKMSNIVINHYNAQIYNTQFSDWEALFRFISDQTIYNKKMVIVMDEFPYMVQNNKSIPSVLQNHWDHYFSKLNIMIIICGSSMSFMEKEILSEKNPLYGRTTGIYKVRELDFESSRAFMGKGNLKEHLNYYSVFSGVPYYLSLINPKDTFEINLKKNILSNGSVLFNEIEFLLKQELREVSNYNAIIESIALGDSKLNDIYQKTKIEKTKLPFYINSLIDLGIIKKEYSATIKIKEQVKKRSGIYKIDNGYFRFHYSFVYPYLSELLEGSEDIIIEDVIRERMLMFVSNEFEKISIEYVRKMGIEKKLPIRPIKIGKWWDKNQEIDILAFDINNNFIFGECKWRNEKVGVKILNQLKLKSDKIEITPKKSYYILFSKSGFTSKLIECSKREDNLFLVDYSKDVVTLI</sequence>
<keyword evidence="3" id="KW-0547">Nucleotide-binding</keyword>
<dbReference type="Pfam" id="PF03008">
    <property type="entry name" value="DUF234"/>
    <property type="match status" value="1"/>
</dbReference>
<name>A0AAU9E4G3_9FIRM</name>
<dbReference type="KEGG" id="hprf:HLPR_16340"/>
<dbReference type="Gene3D" id="3.40.1350.10">
    <property type="match status" value="1"/>
</dbReference>
<protein>
    <submittedName>
        <fullName evidence="3">ATP-binding protein</fullName>
    </submittedName>
</protein>
<keyword evidence="4" id="KW-1185">Reference proteome</keyword>
<dbReference type="InterPro" id="IPR004256">
    <property type="entry name" value="DUF234"/>
</dbReference>
<dbReference type="InterPro" id="IPR027417">
    <property type="entry name" value="P-loop_NTPase"/>
</dbReference>
<dbReference type="Pfam" id="PF01637">
    <property type="entry name" value="ATPase_2"/>
    <property type="match status" value="1"/>
</dbReference>
<dbReference type="EMBL" id="AP028654">
    <property type="protein sequence ID" value="BEP29303.1"/>
    <property type="molecule type" value="Genomic_DNA"/>
</dbReference>
<dbReference type="PANTHER" id="PTHR34704">
    <property type="entry name" value="ATPASE"/>
    <property type="match status" value="1"/>
</dbReference>
<accession>A0AAU9E4G3</accession>
<organism evidence="3 4">
    <name type="scientific">Helicovermis profundi</name>
    <dbReference type="NCBI Taxonomy" id="3065157"/>
    <lineage>
        <taxon>Bacteria</taxon>
        <taxon>Bacillati</taxon>
        <taxon>Bacillota</taxon>
        <taxon>Clostridia</taxon>
        <taxon>Helicovermis</taxon>
    </lineage>
</organism>
<keyword evidence="3" id="KW-0067">ATP-binding</keyword>
<evidence type="ECO:0000313" key="4">
    <source>
        <dbReference type="Proteomes" id="UP001321786"/>
    </source>
</evidence>
<evidence type="ECO:0000259" key="2">
    <source>
        <dbReference type="Pfam" id="PF03008"/>
    </source>
</evidence>
<gene>
    <name evidence="3" type="ORF">HLPR_16340</name>
</gene>